<dbReference type="PANTHER" id="PTHR48107">
    <property type="entry name" value="NADPH-DEPENDENT ALDEHYDE REDUCTASE-LIKE PROTEIN, CHLOROPLASTIC-RELATED"/>
    <property type="match status" value="1"/>
</dbReference>
<dbReference type="PRINTS" id="PR00081">
    <property type="entry name" value="GDHRDH"/>
</dbReference>
<dbReference type="Proteomes" id="UP000228380">
    <property type="component" value="Unplaced"/>
</dbReference>
<evidence type="ECO:0000313" key="4">
    <source>
        <dbReference type="Proteomes" id="UP000228380"/>
    </source>
</evidence>
<dbReference type="GeneID" id="103723445"/>
<evidence type="ECO:0000256" key="1">
    <source>
        <dbReference type="ARBA" id="ARBA00006484"/>
    </source>
</evidence>
<dbReference type="InterPro" id="IPR057326">
    <property type="entry name" value="KR_dom"/>
</dbReference>
<evidence type="ECO:0000313" key="5">
    <source>
        <dbReference type="RefSeq" id="XP_008812575.1"/>
    </source>
</evidence>
<dbReference type="GO" id="GO:0016614">
    <property type="term" value="F:oxidoreductase activity, acting on CH-OH group of donors"/>
    <property type="evidence" value="ECO:0007669"/>
    <property type="project" value="UniProtKB-ARBA"/>
</dbReference>
<feature type="domain" description="Ketoreductase" evidence="3">
    <location>
        <begin position="13"/>
        <end position="197"/>
    </location>
</feature>
<gene>
    <name evidence="5" type="primary">LOC103723445</name>
</gene>
<organism evidence="4 5">
    <name type="scientific">Phoenix dactylifera</name>
    <name type="common">Date palm</name>
    <dbReference type="NCBI Taxonomy" id="42345"/>
    <lineage>
        <taxon>Eukaryota</taxon>
        <taxon>Viridiplantae</taxon>
        <taxon>Streptophyta</taxon>
        <taxon>Embryophyta</taxon>
        <taxon>Tracheophyta</taxon>
        <taxon>Spermatophyta</taxon>
        <taxon>Magnoliopsida</taxon>
        <taxon>Liliopsida</taxon>
        <taxon>Arecaceae</taxon>
        <taxon>Coryphoideae</taxon>
        <taxon>Phoeniceae</taxon>
        <taxon>Phoenix</taxon>
    </lineage>
</organism>
<accession>A0A8B7D3S0</accession>
<dbReference type="AlphaFoldDB" id="A0A8B7D3S0"/>
<evidence type="ECO:0000256" key="2">
    <source>
        <dbReference type="ARBA" id="ARBA00023002"/>
    </source>
</evidence>
<protein>
    <submittedName>
        <fullName evidence="5">NADPH-dependent aldehyde reductase-like protein, chloroplastic</fullName>
    </submittedName>
</protein>
<keyword evidence="2" id="KW-0560">Oxidoreductase</keyword>
<dbReference type="OrthoDB" id="1669814at2759"/>
<sequence length="264" mass="27563">MAEPATALPLADRVAIVTGASGGIGRAVALHLASLGARLILVYSSNSARADLLAAGFNSPSHTRAVTVQADVSDPVSVRSLFDQAELAFSSPPHILVACAGFLDSKYPTLADTTVEDWDKTFAVNVKGSFLCCREAANRLVRGGGGRIITFSSSIAGTLLPSYSAYAASNAAVEAMTKILAKELQGTGITANCIAPGPIKTDLFFAGKSEEFIERVIQKSSGRIGETEDVAPVVGFLVQDEAHWVNGQVIRVNGQVIRVNGGFV</sequence>
<dbReference type="Pfam" id="PF13561">
    <property type="entry name" value="adh_short_C2"/>
    <property type="match status" value="1"/>
</dbReference>
<dbReference type="Gene3D" id="3.40.50.720">
    <property type="entry name" value="NAD(P)-binding Rossmann-like Domain"/>
    <property type="match status" value="1"/>
</dbReference>
<dbReference type="InterPro" id="IPR036291">
    <property type="entry name" value="NAD(P)-bd_dom_sf"/>
</dbReference>
<dbReference type="SUPFAM" id="SSF51735">
    <property type="entry name" value="NAD(P)-binding Rossmann-fold domains"/>
    <property type="match status" value="1"/>
</dbReference>
<dbReference type="SMART" id="SM00822">
    <property type="entry name" value="PKS_KR"/>
    <property type="match status" value="1"/>
</dbReference>
<dbReference type="RefSeq" id="XP_008812575.1">
    <property type="nucleotide sequence ID" value="XM_008814353.4"/>
</dbReference>
<dbReference type="KEGG" id="pda:103723445"/>
<evidence type="ECO:0000259" key="3">
    <source>
        <dbReference type="SMART" id="SM00822"/>
    </source>
</evidence>
<comment type="similarity">
    <text evidence="1">Belongs to the short-chain dehydrogenases/reductases (SDR) family.</text>
</comment>
<dbReference type="PANTHER" id="PTHR48107:SF12">
    <property type="entry name" value="NAD DEPENDENT EPIMERASE_DEHYDRATASE FAMILY PROTEIN, EXPRESSED"/>
    <property type="match status" value="1"/>
</dbReference>
<name>A0A8B7D3S0_PHODC</name>
<dbReference type="FunFam" id="3.40.50.720:FF:000084">
    <property type="entry name" value="Short-chain dehydrogenase reductase"/>
    <property type="match status" value="1"/>
</dbReference>
<keyword evidence="4" id="KW-1185">Reference proteome</keyword>
<dbReference type="InterPro" id="IPR002347">
    <property type="entry name" value="SDR_fam"/>
</dbReference>
<proteinExistence type="inferred from homology"/>
<reference evidence="5" key="1">
    <citation type="submission" date="2025-08" db="UniProtKB">
        <authorList>
            <consortium name="RefSeq"/>
        </authorList>
    </citation>
    <scope>IDENTIFICATION</scope>
    <source>
        <tissue evidence="5">Young leaves</tissue>
    </source>
</reference>